<proteinExistence type="predicted"/>
<evidence type="ECO:0000313" key="2">
    <source>
        <dbReference type="EMBL" id="AIW22743.1"/>
    </source>
</evidence>
<reference evidence="2 3" key="1">
    <citation type="submission" date="2014-10" db="EMBL/GenBank/DDBJ databases">
        <title>The Complete Genome Sequence for the Shellfish Pathogen Vibrio coralliilyticus RE98 Isolated from a Shellfish Hatchery.</title>
        <authorList>
            <person name="Richards G.P."/>
            <person name="Bono J.L."/>
            <person name="Watson M.A."/>
            <person name="Needleman D.S."/>
        </authorList>
    </citation>
    <scope>NUCLEOTIDE SEQUENCE [LARGE SCALE GENOMIC DNA]</scope>
    <source>
        <strain evidence="2 3">RE98</strain>
        <plasmid evidence="2 3">p319</plasmid>
    </source>
</reference>
<geneLocation type="plasmid" evidence="2 3">
    <name>p319</name>
</geneLocation>
<sequence length="60" mass="6634">MTSPGSSRSRSYGENWINPAAGESARLVLIAPKTQPPPHVLTTGLIQKSPEYGKSRRYRH</sequence>
<feature type="region of interest" description="Disordered" evidence="1">
    <location>
        <begin position="35"/>
        <end position="60"/>
    </location>
</feature>
<dbReference type="EMBL" id="CP009620">
    <property type="protein sequence ID" value="AIW22743.1"/>
    <property type="molecule type" value="Genomic_DNA"/>
</dbReference>
<dbReference type="AlphaFoldDB" id="A0AAN0W0C8"/>
<dbReference type="KEGG" id="vct:JV59_40750"/>
<name>A0AAN0W0C8_9VIBR</name>
<evidence type="ECO:0000256" key="1">
    <source>
        <dbReference type="SAM" id="MobiDB-lite"/>
    </source>
</evidence>
<gene>
    <name evidence="2" type="ORF">IX92_27185</name>
</gene>
<accession>A0AAN0W0C8</accession>
<evidence type="ECO:0000313" key="3">
    <source>
        <dbReference type="Proteomes" id="UP000030081"/>
    </source>
</evidence>
<dbReference type="KEGG" id="vcy:IX92_27185"/>
<organism evidence="2 3">
    <name type="scientific">Vibrio coralliilyticus</name>
    <dbReference type="NCBI Taxonomy" id="190893"/>
    <lineage>
        <taxon>Bacteria</taxon>
        <taxon>Pseudomonadati</taxon>
        <taxon>Pseudomonadota</taxon>
        <taxon>Gammaproteobacteria</taxon>
        <taxon>Vibrionales</taxon>
        <taxon>Vibrionaceae</taxon>
        <taxon>Vibrio</taxon>
    </lineage>
</organism>
<keyword evidence="2" id="KW-0614">Plasmid</keyword>
<protein>
    <submittedName>
        <fullName evidence="2">Uncharacterized protein</fullName>
    </submittedName>
</protein>
<dbReference type="Proteomes" id="UP000030081">
    <property type="component" value="Plasmid p319"/>
</dbReference>
<keyword evidence="3" id="KW-1185">Reference proteome</keyword>